<comment type="caution">
    <text evidence="1">The sequence shown here is derived from an EMBL/GenBank/DDBJ whole genome shotgun (WGS) entry which is preliminary data.</text>
</comment>
<name>A0AB36EKY7_AGRTU</name>
<accession>A0AB36EKY7</accession>
<proteinExistence type="predicted"/>
<organism evidence="1 2">
    <name type="scientific">Agrobacterium tumefaciens</name>
    <dbReference type="NCBI Taxonomy" id="358"/>
    <lineage>
        <taxon>Bacteria</taxon>
        <taxon>Pseudomonadati</taxon>
        <taxon>Pseudomonadota</taxon>
        <taxon>Alphaproteobacteria</taxon>
        <taxon>Hyphomicrobiales</taxon>
        <taxon>Rhizobiaceae</taxon>
        <taxon>Rhizobium/Agrobacterium group</taxon>
        <taxon>Agrobacterium</taxon>
        <taxon>Agrobacterium tumefaciens complex</taxon>
    </lineage>
</organism>
<evidence type="ECO:0000313" key="2">
    <source>
        <dbReference type="Proteomes" id="UP000093451"/>
    </source>
</evidence>
<dbReference type="EMBL" id="LXKT01000009">
    <property type="protein sequence ID" value="OCJ38903.1"/>
    <property type="molecule type" value="Genomic_DNA"/>
</dbReference>
<reference evidence="1 2" key="1">
    <citation type="journal article" date="2016" name="PeerJ">
        <title>Gall-ID: tools for genotyping gall-causing phytopathogenic bacteria.</title>
        <authorList>
            <person name="Davis E.W.II."/>
            <person name="Weisberg A.J."/>
            <person name="Tabima J.F."/>
            <person name="Grunwald N.J."/>
            <person name="Chang J.H."/>
        </authorList>
    </citation>
    <scope>NUCLEOTIDE SEQUENCE [LARGE SCALE GENOMIC DNA]</scope>
    <source>
        <strain evidence="1 2">N2/73</strain>
    </source>
</reference>
<dbReference type="Proteomes" id="UP000093451">
    <property type="component" value="Unassembled WGS sequence"/>
</dbReference>
<gene>
    <name evidence="1" type="ORF">A6U91_26760</name>
</gene>
<sequence length="63" mass="6949">MAQLLGFERNEQANKRLKTVDLVKIAQGLGADLAPQPIAACYEISYQSDADKNRTQGTPRCLQ</sequence>
<evidence type="ECO:0000313" key="1">
    <source>
        <dbReference type="EMBL" id="OCJ38903.1"/>
    </source>
</evidence>
<dbReference type="AlphaFoldDB" id="A0AB36EKY7"/>
<protein>
    <submittedName>
        <fullName evidence="1">Uncharacterized protein</fullName>
    </submittedName>
</protein>